<dbReference type="PRINTS" id="PR00793">
    <property type="entry name" value="PROAMNOPTASE"/>
</dbReference>
<dbReference type="InterPro" id="IPR002410">
    <property type="entry name" value="Peptidase_S33"/>
</dbReference>
<evidence type="ECO:0000256" key="2">
    <source>
        <dbReference type="ARBA" id="ARBA00022801"/>
    </source>
</evidence>
<protein>
    <submittedName>
        <fullName evidence="4">Proline iminopeptidase</fullName>
    </submittedName>
</protein>
<dbReference type="SUPFAM" id="SSF53474">
    <property type="entry name" value="alpha/beta-Hydrolases"/>
    <property type="match status" value="1"/>
</dbReference>
<dbReference type="InterPro" id="IPR000073">
    <property type="entry name" value="AB_hydrolase_1"/>
</dbReference>
<sequence length="256" mass="28296">MEGPGYTHHYLKPTFEPFARQTSTPVVFYDQIGNGNSTHIRDRRLDEAFWNIDLFVAELQNLVAKLGLEGSFSLHGHSWGAMLALKYMATRQPQGLQKIVLGSGPASMALWKNAARGWISALPPCQAALLEEYRMGSIQGSTEVDHALEELDKLTTLMKEPFPRGLQESLKWLKEDNTVLLSTNGPNDLCDEGSMRDLDVSDDCVSIQVPVLMISGDQDGATSATIAPLYEKLPTVNWVVIPGGSHMVHLEQPESY</sequence>
<dbReference type="AlphaFoldDB" id="A0A9P5K7C1"/>
<dbReference type="PANTHER" id="PTHR43194">
    <property type="entry name" value="HYDROLASE ALPHA/BETA FOLD FAMILY"/>
    <property type="match status" value="1"/>
</dbReference>
<feature type="domain" description="AB hydrolase-1" evidence="3">
    <location>
        <begin position="14"/>
        <end position="253"/>
    </location>
</feature>
<dbReference type="InterPro" id="IPR029058">
    <property type="entry name" value="AB_hydrolase_fold"/>
</dbReference>
<keyword evidence="2" id="KW-0378">Hydrolase</keyword>
<evidence type="ECO:0000313" key="4">
    <source>
        <dbReference type="EMBL" id="KAF4862022.1"/>
    </source>
</evidence>
<dbReference type="InterPro" id="IPR050228">
    <property type="entry name" value="Carboxylesterase_BioH"/>
</dbReference>
<dbReference type="PANTHER" id="PTHR43194:SF2">
    <property type="entry name" value="PEROXISOMAL MEMBRANE PROTEIN LPX1"/>
    <property type="match status" value="1"/>
</dbReference>
<evidence type="ECO:0000256" key="1">
    <source>
        <dbReference type="ARBA" id="ARBA00010088"/>
    </source>
</evidence>
<gene>
    <name evidence="4" type="primary">pip-0</name>
    <name evidence="4" type="ORF">CGCSCA2_v003865</name>
</gene>
<keyword evidence="5" id="KW-1185">Reference proteome</keyword>
<reference evidence="4" key="1">
    <citation type="submission" date="2019-06" db="EMBL/GenBank/DDBJ databases">
        <authorList>
            <person name="Gan P."/>
            <person name="Shirasu K."/>
        </authorList>
    </citation>
    <scope>NUCLEOTIDE SEQUENCE [LARGE SCALE GENOMIC DNA]</scope>
    <source>
        <strain evidence="4">CAD2</strain>
    </source>
</reference>
<dbReference type="InterPro" id="IPR005945">
    <property type="entry name" value="Pro_imino_pep"/>
</dbReference>
<dbReference type="Proteomes" id="UP000711996">
    <property type="component" value="Unassembled WGS sequence"/>
</dbReference>
<dbReference type="GO" id="GO:0008233">
    <property type="term" value="F:peptidase activity"/>
    <property type="evidence" value="ECO:0007669"/>
    <property type="project" value="InterPro"/>
</dbReference>
<evidence type="ECO:0000313" key="5">
    <source>
        <dbReference type="Proteomes" id="UP000711996"/>
    </source>
</evidence>
<proteinExistence type="inferred from homology"/>
<dbReference type="OrthoDB" id="190201at2759"/>
<dbReference type="PIRSF" id="PIRSF005539">
    <property type="entry name" value="Pept_S33_TRI_F1"/>
    <property type="match status" value="1"/>
</dbReference>
<comment type="caution">
    <text evidence="4">The sequence shown here is derived from an EMBL/GenBank/DDBJ whole genome shotgun (WGS) entry which is preliminary data.</text>
</comment>
<dbReference type="Pfam" id="PF00561">
    <property type="entry name" value="Abhydrolase_1"/>
    <property type="match status" value="1"/>
</dbReference>
<name>A0A9P5K7C1_COLSI</name>
<dbReference type="GO" id="GO:0006508">
    <property type="term" value="P:proteolysis"/>
    <property type="evidence" value="ECO:0007669"/>
    <property type="project" value="InterPro"/>
</dbReference>
<evidence type="ECO:0000259" key="3">
    <source>
        <dbReference type="Pfam" id="PF00561"/>
    </source>
</evidence>
<comment type="similarity">
    <text evidence="1">Belongs to the peptidase S33 family.</text>
</comment>
<accession>A0A9P5K7C1</accession>
<organism evidence="4 5">
    <name type="scientific">Colletotrichum siamense</name>
    <name type="common">Anthracnose fungus</name>
    <dbReference type="NCBI Taxonomy" id="690259"/>
    <lineage>
        <taxon>Eukaryota</taxon>
        <taxon>Fungi</taxon>
        <taxon>Dikarya</taxon>
        <taxon>Ascomycota</taxon>
        <taxon>Pezizomycotina</taxon>
        <taxon>Sordariomycetes</taxon>
        <taxon>Hypocreomycetidae</taxon>
        <taxon>Glomerellales</taxon>
        <taxon>Glomerellaceae</taxon>
        <taxon>Colletotrichum</taxon>
        <taxon>Colletotrichum gloeosporioides species complex</taxon>
    </lineage>
</organism>
<dbReference type="Gene3D" id="3.40.50.1820">
    <property type="entry name" value="alpha/beta hydrolase"/>
    <property type="match status" value="1"/>
</dbReference>
<dbReference type="EMBL" id="QPMT01000009">
    <property type="protein sequence ID" value="KAF4862022.1"/>
    <property type="molecule type" value="Genomic_DNA"/>
</dbReference>